<accession>A0AAX1N0J0</accession>
<dbReference type="AlphaFoldDB" id="A0AAX1N0J0"/>
<feature type="compositionally biased region" description="Polar residues" evidence="6">
    <location>
        <begin position="7"/>
        <end position="24"/>
    </location>
</feature>
<reference evidence="8 9" key="1">
    <citation type="submission" date="2021-05" db="EMBL/GenBank/DDBJ databases">
        <title>Comparative genomic studies on the polysaccharide-degrading batcterial strains of the Flammeovirga genus.</title>
        <authorList>
            <person name="Zewei F."/>
            <person name="Zheng Z."/>
            <person name="Yu L."/>
            <person name="Ruyue G."/>
            <person name="Yanhong M."/>
            <person name="Yuanyuan C."/>
            <person name="Jingyan G."/>
            <person name="Wenjun H."/>
        </authorList>
    </citation>
    <scope>NUCLEOTIDE SEQUENCE [LARGE SCALE GENOMIC DNA]</scope>
    <source>
        <strain evidence="8 9">NBRC:100898</strain>
    </source>
</reference>
<evidence type="ECO:0000256" key="4">
    <source>
        <dbReference type="ARBA" id="ARBA00023136"/>
    </source>
</evidence>
<feature type="transmembrane region" description="Helical" evidence="7">
    <location>
        <begin position="157"/>
        <end position="175"/>
    </location>
</feature>
<feature type="transmembrane region" description="Helical" evidence="7">
    <location>
        <begin position="109"/>
        <end position="125"/>
    </location>
</feature>
<evidence type="ECO:0000256" key="1">
    <source>
        <dbReference type="ARBA" id="ARBA00004141"/>
    </source>
</evidence>
<organism evidence="8 9">
    <name type="scientific">Flammeovirga yaeyamensis</name>
    <dbReference type="NCBI Taxonomy" id="367791"/>
    <lineage>
        <taxon>Bacteria</taxon>
        <taxon>Pseudomonadati</taxon>
        <taxon>Bacteroidota</taxon>
        <taxon>Cytophagia</taxon>
        <taxon>Cytophagales</taxon>
        <taxon>Flammeovirgaceae</taxon>
        <taxon>Flammeovirga</taxon>
    </lineage>
</organism>
<dbReference type="EMBL" id="CP076132">
    <property type="protein sequence ID" value="QWG00876.1"/>
    <property type="molecule type" value="Genomic_DNA"/>
</dbReference>
<dbReference type="InterPro" id="IPR004254">
    <property type="entry name" value="AdipoR/HlyIII-related"/>
</dbReference>
<feature type="binding site" evidence="5">
    <location>
        <position position="215"/>
    </location>
    <ligand>
        <name>Zn(2+)</name>
        <dbReference type="ChEBI" id="CHEBI:29105"/>
    </ligand>
</feature>
<dbReference type="GO" id="GO:0016020">
    <property type="term" value="C:membrane"/>
    <property type="evidence" value="ECO:0007669"/>
    <property type="project" value="UniProtKB-SubCell"/>
</dbReference>
<keyword evidence="5" id="KW-0479">Metal-binding</keyword>
<dbReference type="KEGG" id="fya:KMW28_14570"/>
<dbReference type="Pfam" id="PF03006">
    <property type="entry name" value="HlyIII"/>
    <property type="match status" value="1"/>
</dbReference>
<keyword evidence="9" id="KW-1185">Reference proteome</keyword>
<feature type="transmembrane region" description="Helical" evidence="7">
    <location>
        <begin position="187"/>
        <end position="205"/>
    </location>
</feature>
<feature type="transmembrane region" description="Helical" evidence="7">
    <location>
        <begin position="70"/>
        <end position="89"/>
    </location>
</feature>
<evidence type="ECO:0000313" key="9">
    <source>
        <dbReference type="Proteomes" id="UP000678679"/>
    </source>
</evidence>
<keyword evidence="3 7" id="KW-1133">Transmembrane helix</keyword>
<name>A0AAX1N0J0_9BACT</name>
<dbReference type="GO" id="GO:0046872">
    <property type="term" value="F:metal ion binding"/>
    <property type="evidence" value="ECO:0007669"/>
    <property type="project" value="UniProtKB-KW"/>
</dbReference>
<feature type="binding site" evidence="5">
    <location>
        <position position="211"/>
    </location>
    <ligand>
        <name>Zn(2+)</name>
        <dbReference type="ChEBI" id="CHEBI:29105"/>
    </ligand>
</feature>
<evidence type="ECO:0000256" key="2">
    <source>
        <dbReference type="ARBA" id="ARBA00022692"/>
    </source>
</evidence>
<evidence type="ECO:0000256" key="5">
    <source>
        <dbReference type="PIRSR" id="PIRSR604254-1"/>
    </source>
</evidence>
<protein>
    <submittedName>
        <fullName evidence="8">Hemolysin III family protein</fullName>
    </submittedName>
</protein>
<feature type="transmembrane region" description="Helical" evidence="7">
    <location>
        <begin position="211"/>
        <end position="230"/>
    </location>
</feature>
<feature type="transmembrane region" description="Helical" evidence="7">
    <location>
        <begin position="132"/>
        <end position="151"/>
    </location>
</feature>
<feature type="binding site" evidence="5">
    <location>
        <position position="90"/>
    </location>
    <ligand>
        <name>Zn(2+)</name>
        <dbReference type="ChEBI" id="CHEBI:29105"/>
    </ligand>
</feature>
<sequence length="234" mass="26639">MKKIPLSPTSTIHQSQLEHPSTANELEIPRDTPEEERINSLTHGVAALLAVVGLWVLLSRIDIHDPKMMISAMLYGGSMIILFTCSTLLHLHTDDAFTKTFVILDHSAIYWLIAGTYTPMALIKIPHLGGHWLFIMVWIIAFLGTVFKVIFADRFQWLSVTLYICTGWVGIFLLPEMFTEVGDGMNYVIAGGLCYTFGVPFYLWRKLRYNHAIWHLFVVAGAACVYYGFYHYVF</sequence>
<keyword evidence="5" id="KW-0862">Zinc</keyword>
<feature type="region of interest" description="Disordered" evidence="6">
    <location>
        <begin position="1"/>
        <end position="24"/>
    </location>
</feature>
<dbReference type="PANTHER" id="PTHR20855">
    <property type="entry name" value="ADIPOR/PROGESTIN RECEPTOR-RELATED"/>
    <property type="match status" value="1"/>
</dbReference>
<keyword evidence="4 7" id="KW-0472">Membrane</keyword>
<dbReference type="Proteomes" id="UP000678679">
    <property type="component" value="Chromosome 1"/>
</dbReference>
<evidence type="ECO:0000313" key="8">
    <source>
        <dbReference type="EMBL" id="QWG00876.1"/>
    </source>
</evidence>
<evidence type="ECO:0000256" key="6">
    <source>
        <dbReference type="SAM" id="MobiDB-lite"/>
    </source>
</evidence>
<evidence type="ECO:0000256" key="7">
    <source>
        <dbReference type="SAM" id="Phobius"/>
    </source>
</evidence>
<comment type="subcellular location">
    <subcellularLocation>
        <location evidence="1">Membrane</location>
        <topology evidence="1">Multi-pass membrane protein</topology>
    </subcellularLocation>
</comment>
<proteinExistence type="predicted"/>
<dbReference type="RefSeq" id="WP_169665198.1">
    <property type="nucleotide sequence ID" value="NZ_CP076132.1"/>
</dbReference>
<dbReference type="PANTHER" id="PTHR20855:SF3">
    <property type="entry name" value="LD03007P"/>
    <property type="match status" value="1"/>
</dbReference>
<feature type="transmembrane region" description="Helical" evidence="7">
    <location>
        <begin position="40"/>
        <end position="58"/>
    </location>
</feature>
<gene>
    <name evidence="8" type="ORF">KMW28_14570</name>
</gene>
<keyword evidence="2 7" id="KW-0812">Transmembrane</keyword>
<evidence type="ECO:0000256" key="3">
    <source>
        <dbReference type="ARBA" id="ARBA00022989"/>
    </source>
</evidence>